<comment type="catalytic activity">
    <reaction evidence="13 15">
        <text>riboflavin + ATP = FMN + ADP + H(+)</text>
        <dbReference type="Rhea" id="RHEA:14357"/>
        <dbReference type="ChEBI" id="CHEBI:15378"/>
        <dbReference type="ChEBI" id="CHEBI:30616"/>
        <dbReference type="ChEBI" id="CHEBI:57986"/>
        <dbReference type="ChEBI" id="CHEBI:58210"/>
        <dbReference type="ChEBI" id="CHEBI:456216"/>
        <dbReference type="EC" id="2.7.1.26"/>
    </reaction>
</comment>
<dbReference type="EC" id="2.7.1.26" evidence="15"/>
<dbReference type="EC" id="2.7.7.2" evidence="15"/>
<dbReference type="NCBIfam" id="TIGR00083">
    <property type="entry name" value="ribF"/>
    <property type="match status" value="1"/>
</dbReference>
<dbReference type="SMART" id="SM00904">
    <property type="entry name" value="Flavokinase"/>
    <property type="match status" value="1"/>
</dbReference>
<dbReference type="CDD" id="cd02064">
    <property type="entry name" value="FAD_synthetase_N"/>
    <property type="match status" value="1"/>
</dbReference>
<evidence type="ECO:0000256" key="6">
    <source>
        <dbReference type="ARBA" id="ARBA00022679"/>
    </source>
</evidence>
<dbReference type="Gene3D" id="3.40.50.620">
    <property type="entry name" value="HUPs"/>
    <property type="match status" value="1"/>
</dbReference>
<dbReference type="PIRSF" id="PIRSF004491">
    <property type="entry name" value="FAD_Synth"/>
    <property type="match status" value="1"/>
</dbReference>
<keyword evidence="11 15" id="KW-0067">ATP-binding</keyword>
<dbReference type="InterPro" id="IPR015864">
    <property type="entry name" value="FAD_synthase"/>
</dbReference>
<evidence type="ECO:0000256" key="15">
    <source>
        <dbReference type="PIRNR" id="PIRNR004491"/>
    </source>
</evidence>
<sequence>MTQSQPTALTIGNFDGVHAGHAALFREVVSAADRMGLVPTVVTLNPHPKEFFDPTYRLQRITTFRDRVVAMKNCGIRQVVVLPFDKAMASLPPESFVKDVLCRQLNARQIWVGDDFRFGARRAGDYHLLKSLSPAMGFQVNDLPEVQINHQRVSSSQIREALNKGDVSTAQAMLGHPLCYSGHIIHGKKLGRKLGFPTMNLRIQGRASALSGILAVWVHGLDANPLPAVASLGLRPTVEDSNQILLETFIPGWTGNAYGKRVTIEVAQHLRPELKFDSLDAMVNRMHQDTATALNILKTAPSHL</sequence>
<evidence type="ECO:0000313" key="18">
    <source>
        <dbReference type="Proteomes" id="UP001156664"/>
    </source>
</evidence>
<comment type="function">
    <text evidence="1">Catalyzes the phosphorylation of riboflavin to FMN followed by the adenylation of FMN to FAD.</text>
</comment>
<evidence type="ECO:0000256" key="9">
    <source>
        <dbReference type="ARBA" id="ARBA00022777"/>
    </source>
</evidence>
<dbReference type="PANTHER" id="PTHR22749:SF6">
    <property type="entry name" value="RIBOFLAVIN KINASE"/>
    <property type="match status" value="1"/>
</dbReference>
<keyword evidence="5 15" id="KW-0288">FMN</keyword>
<keyword evidence="12" id="KW-0511">Multifunctional enzyme</keyword>
<keyword evidence="18" id="KW-1185">Reference proteome</keyword>
<feature type="domain" description="Riboflavin kinase" evidence="16">
    <location>
        <begin position="173"/>
        <end position="298"/>
    </location>
</feature>
<keyword evidence="10 15" id="KW-0274">FAD</keyword>
<dbReference type="InterPro" id="IPR015865">
    <property type="entry name" value="Riboflavin_kinase_bac/euk"/>
</dbReference>
<evidence type="ECO:0000256" key="11">
    <source>
        <dbReference type="ARBA" id="ARBA00022840"/>
    </source>
</evidence>
<comment type="catalytic activity">
    <reaction evidence="14 15">
        <text>FMN + ATP + H(+) = FAD + diphosphate</text>
        <dbReference type="Rhea" id="RHEA:17237"/>
        <dbReference type="ChEBI" id="CHEBI:15378"/>
        <dbReference type="ChEBI" id="CHEBI:30616"/>
        <dbReference type="ChEBI" id="CHEBI:33019"/>
        <dbReference type="ChEBI" id="CHEBI:57692"/>
        <dbReference type="ChEBI" id="CHEBI:58210"/>
        <dbReference type="EC" id="2.7.7.2"/>
    </reaction>
</comment>
<keyword evidence="9 15" id="KW-0418">Kinase</keyword>
<protein>
    <recommendedName>
        <fullName evidence="15">Riboflavin biosynthesis protein</fullName>
    </recommendedName>
    <domain>
        <recommendedName>
            <fullName evidence="15">Riboflavin kinase</fullName>
            <ecNumber evidence="15">2.7.1.26</ecNumber>
        </recommendedName>
        <alternativeName>
            <fullName evidence="15">Flavokinase</fullName>
        </alternativeName>
    </domain>
    <domain>
        <recommendedName>
            <fullName evidence="15">FMN adenylyltransferase</fullName>
            <ecNumber evidence="15">2.7.7.2</ecNumber>
        </recommendedName>
        <alternativeName>
            <fullName evidence="15">FAD pyrophosphorylase</fullName>
        </alternativeName>
        <alternativeName>
            <fullName evidence="15">FAD synthase</fullName>
        </alternativeName>
    </domain>
</protein>
<dbReference type="InterPro" id="IPR023468">
    <property type="entry name" value="Riboflavin_kinase"/>
</dbReference>
<keyword evidence="4 15" id="KW-0285">Flavoprotein</keyword>
<dbReference type="InterPro" id="IPR023465">
    <property type="entry name" value="Riboflavin_kinase_dom_sf"/>
</dbReference>
<comment type="caution">
    <text evidence="17">The sequence shown here is derived from an EMBL/GenBank/DDBJ whole genome shotgun (WGS) entry which is preliminary data.</text>
</comment>
<dbReference type="EMBL" id="BSOJ01000010">
    <property type="protein sequence ID" value="GLR25962.1"/>
    <property type="molecule type" value="Genomic_DNA"/>
</dbReference>
<evidence type="ECO:0000256" key="7">
    <source>
        <dbReference type="ARBA" id="ARBA00022695"/>
    </source>
</evidence>
<comment type="similarity">
    <text evidence="15">Belongs to the ribF family.</text>
</comment>
<dbReference type="InterPro" id="IPR014729">
    <property type="entry name" value="Rossmann-like_a/b/a_fold"/>
</dbReference>
<evidence type="ECO:0000256" key="12">
    <source>
        <dbReference type="ARBA" id="ARBA00023268"/>
    </source>
</evidence>
<keyword evidence="6 15" id="KW-0808">Transferase</keyword>
<comment type="pathway">
    <text evidence="3 15">Cofactor biosynthesis; FMN biosynthesis; FMN from riboflavin (ATP route): step 1/1.</text>
</comment>
<dbReference type="Proteomes" id="UP001156664">
    <property type="component" value="Unassembled WGS sequence"/>
</dbReference>
<dbReference type="Gene3D" id="2.40.30.30">
    <property type="entry name" value="Riboflavin kinase-like"/>
    <property type="match status" value="1"/>
</dbReference>
<dbReference type="InterPro" id="IPR002606">
    <property type="entry name" value="Riboflavin_kinase_bac"/>
</dbReference>
<proteinExistence type="inferred from homology"/>
<dbReference type="Pfam" id="PF06574">
    <property type="entry name" value="FAD_syn"/>
    <property type="match status" value="1"/>
</dbReference>
<dbReference type="Pfam" id="PF01687">
    <property type="entry name" value="Flavokinase"/>
    <property type="match status" value="1"/>
</dbReference>
<dbReference type="SUPFAM" id="SSF52374">
    <property type="entry name" value="Nucleotidylyl transferase"/>
    <property type="match status" value="1"/>
</dbReference>
<dbReference type="NCBIfam" id="NF004159">
    <property type="entry name" value="PRK05627.1-2"/>
    <property type="match status" value="1"/>
</dbReference>
<evidence type="ECO:0000256" key="3">
    <source>
        <dbReference type="ARBA" id="ARBA00005201"/>
    </source>
</evidence>
<reference evidence="18" key="1">
    <citation type="journal article" date="2019" name="Int. J. Syst. Evol. Microbiol.">
        <title>The Global Catalogue of Microorganisms (GCM) 10K type strain sequencing project: providing services to taxonomists for standard genome sequencing and annotation.</title>
        <authorList>
            <consortium name="The Broad Institute Genomics Platform"/>
            <consortium name="The Broad Institute Genome Sequencing Center for Infectious Disease"/>
            <person name="Wu L."/>
            <person name="Ma J."/>
        </authorList>
    </citation>
    <scope>NUCLEOTIDE SEQUENCE [LARGE SCALE GENOMIC DNA]</scope>
    <source>
        <strain evidence="18">NBRC 105857</strain>
    </source>
</reference>
<organism evidence="17 18">
    <name type="scientific">Limnobacter litoralis</name>
    <dbReference type="NCBI Taxonomy" id="481366"/>
    <lineage>
        <taxon>Bacteria</taxon>
        <taxon>Pseudomonadati</taxon>
        <taxon>Pseudomonadota</taxon>
        <taxon>Betaproteobacteria</taxon>
        <taxon>Burkholderiales</taxon>
        <taxon>Burkholderiaceae</taxon>
        <taxon>Limnobacter</taxon>
    </lineage>
</organism>
<dbReference type="PANTHER" id="PTHR22749">
    <property type="entry name" value="RIBOFLAVIN KINASE/FMN ADENYLYLTRANSFERASE"/>
    <property type="match status" value="1"/>
</dbReference>
<dbReference type="NCBIfam" id="NF004160">
    <property type="entry name" value="PRK05627.1-3"/>
    <property type="match status" value="1"/>
</dbReference>
<evidence type="ECO:0000256" key="13">
    <source>
        <dbReference type="ARBA" id="ARBA00047880"/>
    </source>
</evidence>
<evidence type="ECO:0000259" key="16">
    <source>
        <dbReference type="SMART" id="SM00904"/>
    </source>
</evidence>
<keyword evidence="8 15" id="KW-0547">Nucleotide-binding</keyword>
<evidence type="ECO:0000256" key="5">
    <source>
        <dbReference type="ARBA" id="ARBA00022643"/>
    </source>
</evidence>
<accession>A0ABQ5YPC8</accession>
<dbReference type="SUPFAM" id="SSF82114">
    <property type="entry name" value="Riboflavin kinase-like"/>
    <property type="match status" value="1"/>
</dbReference>
<evidence type="ECO:0000313" key="17">
    <source>
        <dbReference type="EMBL" id="GLR25962.1"/>
    </source>
</evidence>
<comment type="pathway">
    <text evidence="2 15">Cofactor biosynthesis; FAD biosynthesis; FAD from FMN: step 1/1.</text>
</comment>
<evidence type="ECO:0000256" key="14">
    <source>
        <dbReference type="ARBA" id="ARBA00049494"/>
    </source>
</evidence>
<evidence type="ECO:0000256" key="4">
    <source>
        <dbReference type="ARBA" id="ARBA00022630"/>
    </source>
</evidence>
<keyword evidence="7 15" id="KW-0548">Nucleotidyltransferase</keyword>
<gene>
    <name evidence="17" type="ORF">GCM10007875_10500</name>
</gene>
<name>A0ABQ5YPC8_9BURK</name>
<evidence type="ECO:0000256" key="1">
    <source>
        <dbReference type="ARBA" id="ARBA00002121"/>
    </source>
</evidence>
<evidence type="ECO:0000256" key="8">
    <source>
        <dbReference type="ARBA" id="ARBA00022741"/>
    </source>
</evidence>
<evidence type="ECO:0000256" key="2">
    <source>
        <dbReference type="ARBA" id="ARBA00004726"/>
    </source>
</evidence>
<evidence type="ECO:0000256" key="10">
    <source>
        <dbReference type="ARBA" id="ARBA00022827"/>
    </source>
</evidence>